<gene>
    <name evidence="1" type="ORF">L917_10276</name>
</gene>
<proteinExistence type="predicted"/>
<protein>
    <submittedName>
        <fullName evidence="1">Uncharacterized protein</fullName>
    </submittedName>
</protein>
<organism evidence="1">
    <name type="scientific">Phytophthora nicotianae</name>
    <name type="common">Potato buckeye rot agent</name>
    <name type="synonym">Phytophthora parasitica</name>
    <dbReference type="NCBI Taxonomy" id="4792"/>
    <lineage>
        <taxon>Eukaryota</taxon>
        <taxon>Sar</taxon>
        <taxon>Stramenopiles</taxon>
        <taxon>Oomycota</taxon>
        <taxon>Peronosporomycetes</taxon>
        <taxon>Peronosporales</taxon>
        <taxon>Peronosporaceae</taxon>
        <taxon>Phytophthora</taxon>
    </lineage>
</organism>
<dbReference type="Proteomes" id="UP000054423">
    <property type="component" value="Unassembled WGS sequence"/>
</dbReference>
<sequence>ASDCFRWDGKKNLVVSLITQSDMLRPLVELLESLDDVSRVFEQAAISPCFQWRLTS</sequence>
<evidence type="ECO:0000313" key="1">
    <source>
        <dbReference type="EMBL" id="ETL91139.1"/>
    </source>
</evidence>
<accession>W2L2U2</accession>
<reference evidence="1" key="1">
    <citation type="submission" date="2013-11" db="EMBL/GenBank/DDBJ databases">
        <title>The Genome Sequence of Phytophthora parasitica CHvinca01.</title>
        <authorList>
            <consortium name="The Broad Institute Genomics Platform"/>
            <person name="Russ C."/>
            <person name="Tyler B."/>
            <person name="Panabieres F."/>
            <person name="Shan W."/>
            <person name="Tripathy S."/>
            <person name="Grunwald N."/>
            <person name="Machado M."/>
            <person name="Johnson C.S."/>
            <person name="Arredondo F."/>
            <person name="Hong C."/>
            <person name="Coffey M."/>
            <person name="Young S.K."/>
            <person name="Zeng Q."/>
            <person name="Gargeya S."/>
            <person name="Fitzgerald M."/>
            <person name="Abouelleil A."/>
            <person name="Alvarado L."/>
            <person name="Chapman S.B."/>
            <person name="Gainer-Dewar J."/>
            <person name="Goldberg J."/>
            <person name="Griggs A."/>
            <person name="Gujja S."/>
            <person name="Hansen M."/>
            <person name="Howarth C."/>
            <person name="Imamovic A."/>
            <person name="Ireland A."/>
            <person name="Larimer J."/>
            <person name="McCowan C."/>
            <person name="Murphy C."/>
            <person name="Pearson M."/>
            <person name="Poon T.W."/>
            <person name="Priest M."/>
            <person name="Roberts A."/>
            <person name="Saif S."/>
            <person name="Shea T."/>
            <person name="Sykes S."/>
            <person name="Wortman J."/>
            <person name="Nusbaum C."/>
            <person name="Birren B."/>
        </authorList>
    </citation>
    <scope>NUCLEOTIDE SEQUENCE [LARGE SCALE GENOMIC DNA]</scope>
    <source>
        <strain evidence="1">CHvinca01</strain>
    </source>
</reference>
<name>W2L2U2_PHYNI</name>
<dbReference type="EMBL" id="KI680158">
    <property type="protein sequence ID" value="ETL91139.1"/>
    <property type="molecule type" value="Genomic_DNA"/>
</dbReference>
<dbReference type="AlphaFoldDB" id="W2L2U2"/>
<feature type="non-terminal residue" evidence="1">
    <location>
        <position position="1"/>
    </location>
</feature>
<dbReference type="VEuPathDB" id="FungiDB:PPTG_12390"/>